<dbReference type="SUPFAM" id="SSF54909">
    <property type="entry name" value="Dimeric alpha+beta barrel"/>
    <property type="match status" value="1"/>
</dbReference>
<dbReference type="Pfam" id="PF13404">
    <property type="entry name" value="HTH_AsnC-type"/>
    <property type="match status" value="1"/>
</dbReference>
<evidence type="ECO:0000256" key="3">
    <source>
        <dbReference type="ARBA" id="ARBA00023163"/>
    </source>
</evidence>
<dbReference type="Gene3D" id="1.10.10.10">
    <property type="entry name" value="Winged helix-like DNA-binding domain superfamily/Winged helix DNA-binding domain"/>
    <property type="match status" value="1"/>
</dbReference>
<dbReference type="Gene3D" id="3.30.70.920">
    <property type="match status" value="1"/>
</dbReference>
<dbReference type="InterPro" id="IPR019888">
    <property type="entry name" value="Tscrpt_reg_AsnC-like"/>
</dbReference>
<dbReference type="PRINTS" id="PR00033">
    <property type="entry name" value="HTHASNC"/>
</dbReference>
<dbReference type="InterPro" id="IPR000485">
    <property type="entry name" value="AsnC-type_HTH_dom"/>
</dbReference>
<reference evidence="5 6" key="1">
    <citation type="submission" date="2024-06" db="EMBL/GenBank/DDBJ databases">
        <title>Sorghum-associated microbial communities from plants grown in Nebraska, USA.</title>
        <authorList>
            <person name="Schachtman D."/>
        </authorList>
    </citation>
    <scope>NUCLEOTIDE SEQUENCE [LARGE SCALE GENOMIC DNA]</scope>
    <source>
        <strain evidence="5 6">3207</strain>
    </source>
</reference>
<dbReference type="GO" id="GO:0003677">
    <property type="term" value="F:DNA binding"/>
    <property type="evidence" value="ECO:0007669"/>
    <property type="project" value="UniProtKB-KW"/>
</dbReference>
<dbReference type="PROSITE" id="PS50956">
    <property type="entry name" value="HTH_ASNC_2"/>
    <property type="match status" value="1"/>
</dbReference>
<protein>
    <submittedName>
        <fullName evidence="5">DNA-binding Lrp family transcriptional regulator</fullName>
    </submittedName>
</protein>
<evidence type="ECO:0000313" key="5">
    <source>
        <dbReference type="EMBL" id="MET4633530.1"/>
    </source>
</evidence>
<keyword evidence="6" id="KW-1185">Reference proteome</keyword>
<comment type="caution">
    <text evidence="5">The sequence shown here is derived from an EMBL/GenBank/DDBJ whole genome shotgun (WGS) entry which is preliminary data.</text>
</comment>
<sequence>MPVEMSVMAKNACYATHLANENRTFCMYQLDELDRRMIDVLRSDGRAPVSKLADILGVTRGTVQARIDRLLDSGALLGFTVRVRQDHDANAIRAVMMIEVAGKSTTAIIKRLRGMPELHSLHTTNGSWDLIAEIRASSLHDFDRVLREVRQIDGILNSETSILLSSV</sequence>
<keyword evidence="1" id="KW-0805">Transcription regulation</keyword>
<dbReference type="Proteomes" id="UP001549321">
    <property type="component" value="Unassembled WGS sequence"/>
</dbReference>
<proteinExistence type="predicted"/>
<dbReference type="SUPFAM" id="SSF46785">
    <property type="entry name" value="Winged helix' DNA-binding domain"/>
    <property type="match status" value="1"/>
</dbReference>
<dbReference type="EMBL" id="JBEPSM010000001">
    <property type="protein sequence ID" value="MET4633530.1"/>
    <property type="molecule type" value="Genomic_DNA"/>
</dbReference>
<dbReference type="InterPro" id="IPR036388">
    <property type="entry name" value="WH-like_DNA-bd_sf"/>
</dbReference>
<evidence type="ECO:0000256" key="2">
    <source>
        <dbReference type="ARBA" id="ARBA00023125"/>
    </source>
</evidence>
<dbReference type="SMART" id="SM00344">
    <property type="entry name" value="HTH_ASNC"/>
    <property type="match status" value="1"/>
</dbReference>
<dbReference type="PANTHER" id="PTHR30154:SF34">
    <property type="entry name" value="TRANSCRIPTIONAL REGULATOR AZLB"/>
    <property type="match status" value="1"/>
</dbReference>
<name>A0ABV2QX03_9HYPH</name>
<keyword evidence="3" id="KW-0804">Transcription</keyword>
<organism evidence="5 6">
    <name type="scientific">Kaistia defluvii</name>
    <dbReference type="NCBI Taxonomy" id="410841"/>
    <lineage>
        <taxon>Bacteria</taxon>
        <taxon>Pseudomonadati</taxon>
        <taxon>Pseudomonadota</taxon>
        <taxon>Alphaproteobacteria</taxon>
        <taxon>Hyphomicrobiales</taxon>
        <taxon>Kaistiaceae</taxon>
        <taxon>Kaistia</taxon>
    </lineage>
</organism>
<evidence type="ECO:0000256" key="1">
    <source>
        <dbReference type="ARBA" id="ARBA00023015"/>
    </source>
</evidence>
<dbReference type="Pfam" id="PF01037">
    <property type="entry name" value="AsnC_trans_reg"/>
    <property type="match status" value="1"/>
</dbReference>
<evidence type="ECO:0000313" key="6">
    <source>
        <dbReference type="Proteomes" id="UP001549321"/>
    </source>
</evidence>
<keyword evidence="2 5" id="KW-0238">DNA-binding</keyword>
<feature type="domain" description="HTH asnC-type" evidence="4">
    <location>
        <begin position="30"/>
        <end position="104"/>
    </location>
</feature>
<evidence type="ECO:0000259" key="4">
    <source>
        <dbReference type="PROSITE" id="PS50956"/>
    </source>
</evidence>
<accession>A0ABV2QX03</accession>
<dbReference type="InterPro" id="IPR019887">
    <property type="entry name" value="Tscrpt_reg_AsnC/Lrp_C"/>
</dbReference>
<gene>
    <name evidence="5" type="ORF">ABIE08_001443</name>
</gene>
<dbReference type="InterPro" id="IPR036390">
    <property type="entry name" value="WH_DNA-bd_sf"/>
</dbReference>
<dbReference type="PANTHER" id="PTHR30154">
    <property type="entry name" value="LEUCINE-RESPONSIVE REGULATORY PROTEIN"/>
    <property type="match status" value="1"/>
</dbReference>
<dbReference type="InterPro" id="IPR011008">
    <property type="entry name" value="Dimeric_a/b-barrel"/>
</dbReference>